<gene>
    <name evidence="8" type="ORF">HYPBUDRAFT_151802</name>
</gene>
<dbReference type="EMBL" id="KV454538">
    <property type="protein sequence ID" value="ODV70507.1"/>
    <property type="molecule type" value="Genomic_DNA"/>
</dbReference>
<evidence type="ECO:0000256" key="6">
    <source>
        <dbReference type="SAM" id="Phobius"/>
    </source>
</evidence>
<feature type="domain" description="Amino acid permease/ SLC12A" evidence="7">
    <location>
        <begin position="75"/>
        <end position="605"/>
    </location>
</feature>
<keyword evidence="5 6" id="KW-0472">Membrane</keyword>
<accession>A0A1E4RTA1</accession>
<feature type="transmembrane region" description="Helical" evidence="6">
    <location>
        <begin position="548"/>
        <end position="570"/>
    </location>
</feature>
<dbReference type="GO" id="GO:0015171">
    <property type="term" value="F:amino acid transmembrane transporter activity"/>
    <property type="evidence" value="ECO:0007669"/>
    <property type="project" value="TreeGrafter"/>
</dbReference>
<name>A0A1E4RTA1_9ASCO</name>
<dbReference type="OrthoDB" id="3900342at2759"/>
<proteinExistence type="inferred from homology"/>
<feature type="transmembrane region" description="Helical" evidence="6">
    <location>
        <begin position="576"/>
        <end position="596"/>
    </location>
</feature>
<protein>
    <recommendedName>
        <fullName evidence="7">Amino acid permease/ SLC12A domain-containing protein</fullName>
    </recommendedName>
</protein>
<evidence type="ECO:0000256" key="3">
    <source>
        <dbReference type="ARBA" id="ARBA00022692"/>
    </source>
</evidence>
<dbReference type="InterPro" id="IPR050524">
    <property type="entry name" value="APC_YAT"/>
</dbReference>
<feature type="transmembrane region" description="Helical" evidence="6">
    <location>
        <begin position="336"/>
        <end position="357"/>
    </location>
</feature>
<evidence type="ECO:0000313" key="8">
    <source>
        <dbReference type="EMBL" id="ODV70507.1"/>
    </source>
</evidence>
<keyword evidence="9" id="KW-1185">Reference proteome</keyword>
<dbReference type="RefSeq" id="XP_020079574.1">
    <property type="nucleotide sequence ID" value="XM_020220692.1"/>
</dbReference>
<dbReference type="STRING" id="984485.A0A1E4RTA1"/>
<dbReference type="Proteomes" id="UP000095085">
    <property type="component" value="Unassembled WGS sequence"/>
</dbReference>
<evidence type="ECO:0000256" key="1">
    <source>
        <dbReference type="ARBA" id="ARBA00004141"/>
    </source>
</evidence>
<evidence type="ECO:0000256" key="2">
    <source>
        <dbReference type="ARBA" id="ARBA00006983"/>
    </source>
</evidence>
<keyword evidence="3 6" id="KW-0812">Transmembrane</keyword>
<feature type="transmembrane region" description="Helical" evidence="6">
    <location>
        <begin position="295"/>
        <end position="320"/>
    </location>
</feature>
<dbReference type="Pfam" id="PF00324">
    <property type="entry name" value="AA_permease"/>
    <property type="match status" value="1"/>
</dbReference>
<feature type="transmembrane region" description="Helical" evidence="6">
    <location>
        <begin position="153"/>
        <end position="178"/>
    </location>
</feature>
<evidence type="ECO:0000259" key="7">
    <source>
        <dbReference type="Pfam" id="PF00324"/>
    </source>
</evidence>
<dbReference type="InterPro" id="IPR004841">
    <property type="entry name" value="AA-permease/SLC12A_dom"/>
</dbReference>
<evidence type="ECO:0000256" key="4">
    <source>
        <dbReference type="ARBA" id="ARBA00022989"/>
    </source>
</evidence>
<dbReference type="PIRSF" id="PIRSF006060">
    <property type="entry name" value="AA_transporter"/>
    <property type="match status" value="1"/>
</dbReference>
<keyword evidence="4 6" id="KW-1133">Transmembrane helix</keyword>
<comment type="subcellular location">
    <subcellularLocation>
        <location evidence="1">Membrane</location>
        <topology evidence="1">Multi-pass membrane protein</topology>
    </subcellularLocation>
</comment>
<sequence length="647" mass="71455">MEAEKTPLPFSNTKKIQSNLKKPSWYNKDWYKKKNQDVVESNIPAANSASPESSIHKQEISNGPNYLQRKLKVRHLQMISLGGTLGVGLYLNSGKAITIAGGFGTTLAYIICGIIVLCTIVSFCEMVTFVSVVDGVSGLSSRFVDDSFGFSVGWLYFLSFAFGLAGEVVASVILLTYFPDAKILTNKGSTVGFVALFLLLILFANLVDVRVFGEIEYFSSLIKLICALLMIILMIVLNRGGLGNGTQVLGFRYWDYLKLDFDHNLIFGLFRPSFNLNDTGTNDPNIGIGGDKGRFLSLMAAMMVVAFAYSGTEIVCIAACEAKNPRIALPSATKRVFWRILIFYILSSFLVSLNIYAGDPRLLRFYSGSTGTAASSFESNYAVNYVGGEHCSTNSTIFAGFGSGLQSPWTVALQLSGLCKLSSVANGFLTFFAVSCGNSQLYVASRTMYSLALQKKAPRCLAYCNRAGIPYNSVLLSAAFGLLAFLCVSEKATVVFQNLTSLIASSGIMVWFAMCLSFLRFFYGMKLRPDIISRDDKSYPYKSPFQPYCAYIGLIGSTILLLGMGFAVFMKDEWDTLYFFSSYGTLIIFAVLYIGYRLIRGNRTPSLETLDFDSGRREMDRYIWDGGREYNARNLREVAHKFISVLA</sequence>
<feature type="transmembrane region" description="Helical" evidence="6">
    <location>
        <begin position="190"/>
        <end position="211"/>
    </location>
</feature>
<reference evidence="9" key="1">
    <citation type="submission" date="2016-05" db="EMBL/GenBank/DDBJ databases">
        <title>Comparative genomics of biotechnologically important yeasts.</title>
        <authorList>
            <consortium name="DOE Joint Genome Institute"/>
            <person name="Riley R."/>
            <person name="Haridas S."/>
            <person name="Wolfe K.H."/>
            <person name="Lopes M.R."/>
            <person name="Hittinger C.T."/>
            <person name="Goker M."/>
            <person name="Salamov A."/>
            <person name="Wisecaver J."/>
            <person name="Long T.M."/>
            <person name="Aerts A.L."/>
            <person name="Barry K."/>
            <person name="Choi C."/>
            <person name="Clum A."/>
            <person name="Coughlan A.Y."/>
            <person name="Deshpande S."/>
            <person name="Douglass A.P."/>
            <person name="Hanson S.J."/>
            <person name="Klenk H.-P."/>
            <person name="Labutti K."/>
            <person name="Lapidus A."/>
            <person name="Lindquist E."/>
            <person name="Lipzen A."/>
            <person name="Meier-Kolthoff J.P."/>
            <person name="Ohm R.A."/>
            <person name="Otillar R.P."/>
            <person name="Pangilinan J."/>
            <person name="Peng Y."/>
            <person name="Rokas A."/>
            <person name="Rosa C.A."/>
            <person name="Scheuner C."/>
            <person name="Sibirny A.A."/>
            <person name="Slot J.C."/>
            <person name="Stielow J.B."/>
            <person name="Sun H."/>
            <person name="Kurtzman C.P."/>
            <person name="Blackwell M."/>
            <person name="Grigoriev I.V."/>
            <person name="Jeffries T.W."/>
        </authorList>
    </citation>
    <scope>NUCLEOTIDE SEQUENCE [LARGE SCALE GENOMIC DNA]</scope>
    <source>
        <strain evidence="9">NRRL Y-1933</strain>
    </source>
</reference>
<organism evidence="8 9">
    <name type="scientific">Hyphopichia burtonii NRRL Y-1933</name>
    <dbReference type="NCBI Taxonomy" id="984485"/>
    <lineage>
        <taxon>Eukaryota</taxon>
        <taxon>Fungi</taxon>
        <taxon>Dikarya</taxon>
        <taxon>Ascomycota</taxon>
        <taxon>Saccharomycotina</taxon>
        <taxon>Pichiomycetes</taxon>
        <taxon>Debaryomycetaceae</taxon>
        <taxon>Hyphopichia</taxon>
    </lineage>
</organism>
<feature type="transmembrane region" description="Helical" evidence="6">
    <location>
        <begin position="75"/>
        <end position="94"/>
    </location>
</feature>
<dbReference type="Gene3D" id="1.20.1740.10">
    <property type="entry name" value="Amino acid/polyamine transporter I"/>
    <property type="match status" value="1"/>
</dbReference>
<evidence type="ECO:0000313" key="9">
    <source>
        <dbReference type="Proteomes" id="UP000095085"/>
    </source>
</evidence>
<feature type="transmembrane region" description="Helical" evidence="6">
    <location>
        <begin position="106"/>
        <end position="133"/>
    </location>
</feature>
<dbReference type="AlphaFoldDB" id="A0A1E4RTA1"/>
<feature type="transmembrane region" description="Helical" evidence="6">
    <location>
        <begin position="502"/>
        <end position="523"/>
    </location>
</feature>
<comment type="similarity">
    <text evidence="2">Belongs to the amino acid-polyamine-organocation (APC) superfamily. YAT (TC 2.A.3.10) family.</text>
</comment>
<dbReference type="PANTHER" id="PTHR43341">
    <property type="entry name" value="AMINO ACID PERMEASE"/>
    <property type="match status" value="1"/>
</dbReference>
<feature type="transmembrane region" description="Helical" evidence="6">
    <location>
        <begin position="217"/>
        <end position="237"/>
    </location>
</feature>
<evidence type="ECO:0000256" key="5">
    <source>
        <dbReference type="ARBA" id="ARBA00023136"/>
    </source>
</evidence>
<feature type="transmembrane region" description="Helical" evidence="6">
    <location>
        <begin position="474"/>
        <end position="496"/>
    </location>
</feature>
<dbReference type="PANTHER" id="PTHR43341:SF46">
    <property type="entry name" value="SPS-SENSOR COMPONENT SSY1"/>
    <property type="match status" value="1"/>
</dbReference>
<dbReference type="GeneID" id="30995242"/>
<dbReference type="GO" id="GO:0016020">
    <property type="term" value="C:membrane"/>
    <property type="evidence" value="ECO:0007669"/>
    <property type="project" value="UniProtKB-SubCell"/>
</dbReference>